<proteinExistence type="predicted"/>
<evidence type="ECO:0000313" key="3">
    <source>
        <dbReference type="Proteomes" id="UP000249688"/>
    </source>
</evidence>
<dbReference type="PROSITE" id="PS51318">
    <property type="entry name" value="TAT"/>
    <property type="match status" value="1"/>
</dbReference>
<dbReference type="EMBL" id="QKYU01000017">
    <property type="protein sequence ID" value="PZW43055.1"/>
    <property type="molecule type" value="Genomic_DNA"/>
</dbReference>
<dbReference type="Proteomes" id="UP000249688">
    <property type="component" value="Unassembled WGS sequence"/>
</dbReference>
<evidence type="ECO:0000256" key="1">
    <source>
        <dbReference type="SAM" id="SignalP"/>
    </source>
</evidence>
<comment type="caution">
    <text evidence="2">The sequence shown here is derived from an EMBL/GenBank/DDBJ whole genome shotgun (WGS) entry which is preliminary data.</text>
</comment>
<sequence length="406" mass="42295">MSRSSHLPRIGRRGLLLGLTALAAAGGSRLAVADTRAPAAAGAGDRRLVVILLRGAMDGMHALVPYADPNYATLRGGIALPAPGQEGGVLDLGGRFGLHPALPTFHRLYGEGGLLPIHAIAGAYRTRSHFDAQDLMEGGGLERLDSGWLNRALAPLEAPGRASRAGLVLGLDLPLLMRGPERVGMWTPPRTARPEPDLYARIAEMLHDDPVIGPNVIDGLQGRGYAAEALATGAPLQMEGGFMRLAAAGGRMLAQANGPRVAALEIGGWDTHNAQTERMTPVLTQLDRGMAALRAQLGEAWAQTAVLCITEFGRTAAVNGNGGTDHGTGGAAFLAGGAVAGGRVLADWPGLTRDALFENRDLRPTRDLRAIAKGLLRDHLRLHPDAVAAAFPDSGAVAPETGLLRA</sequence>
<dbReference type="OrthoDB" id="9779968at2"/>
<feature type="chain" id="PRO_5015894546" evidence="1">
    <location>
        <begin position="34"/>
        <end position="406"/>
    </location>
</feature>
<dbReference type="InterPro" id="IPR006311">
    <property type="entry name" value="TAT_signal"/>
</dbReference>
<dbReference type="AlphaFoldDB" id="A0A2W7IDF1"/>
<dbReference type="InterPro" id="IPR010869">
    <property type="entry name" value="DUF1501"/>
</dbReference>
<dbReference type="PANTHER" id="PTHR43737">
    <property type="entry name" value="BLL7424 PROTEIN"/>
    <property type="match status" value="1"/>
</dbReference>
<organism evidence="2 3">
    <name type="scientific">Humitalea rosea</name>
    <dbReference type="NCBI Taxonomy" id="990373"/>
    <lineage>
        <taxon>Bacteria</taxon>
        <taxon>Pseudomonadati</taxon>
        <taxon>Pseudomonadota</taxon>
        <taxon>Alphaproteobacteria</taxon>
        <taxon>Acetobacterales</taxon>
        <taxon>Roseomonadaceae</taxon>
        <taxon>Humitalea</taxon>
    </lineage>
</organism>
<accession>A0A2W7IDF1</accession>
<protein>
    <submittedName>
        <fullName evidence="2">Uncharacterized protein (DUF1501 family)</fullName>
    </submittedName>
</protein>
<gene>
    <name evidence="2" type="ORF">C8P66_11781</name>
</gene>
<keyword evidence="3" id="KW-1185">Reference proteome</keyword>
<feature type="signal peptide" evidence="1">
    <location>
        <begin position="1"/>
        <end position="33"/>
    </location>
</feature>
<reference evidence="2 3" key="1">
    <citation type="submission" date="2018-06" db="EMBL/GenBank/DDBJ databases">
        <title>Genomic Encyclopedia of Archaeal and Bacterial Type Strains, Phase II (KMG-II): from individual species to whole genera.</title>
        <authorList>
            <person name="Goeker M."/>
        </authorList>
    </citation>
    <scope>NUCLEOTIDE SEQUENCE [LARGE SCALE GENOMIC DNA]</scope>
    <source>
        <strain evidence="2 3">DSM 24525</strain>
    </source>
</reference>
<dbReference type="RefSeq" id="WP_111399149.1">
    <property type="nucleotide sequence ID" value="NZ_QKYU01000017.1"/>
</dbReference>
<evidence type="ECO:0000313" key="2">
    <source>
        <dbReference type="EMBL" id="PZW43055.1"/>
    </source>
</evidence>
<dbReference type="PANTHER" id="PTHR43737:SF1">
    <property type="entry name" value="DUF1501 DOMAIN-CONTAINING PROTEIN"/>
    <property type="match status" value="1"/>
</dbReference>
<dbReference type="Pfam" id="PF07394">
    <property type="entry name" value="DUF1501"/>
    <property type="match status" value="1"/>
</dbReference>
<keyword evidence="1" id="KW-0732">Signal</keyword>
<name>A0A2W7IDF1_9PROT</name>